<comment type="caution">
    <text evidence="2">The sequence shown here is derived from an EMBL/GenBank/DDBJ whole genome shotgun (WGS) entry which is preliminary data.</text>
</comment>
<evidence type="ECO:0000259" key="1">
    <source>
        <dbReference type="Pfam" id="PF13460"/>
    </source>
</evidence>
<dbReference type="Pfam" id="PF13460">
    <property type="entry name" value="NAD_binding_10"/>
    <property type="match status" value="1"/>
</dbReference>
<dbReference type="RefSeq" id="WP_271994138.1">
    <property type="nucleotide sequence ID" value="NZ_JAQNDN010000001.1"/>
</dbReference>
<dbReference type="InterPro" id="IPR016040">
    <property type="entry name" value="NAD(P)-bd_dom"/>
</dbReference>
<reference evidence="2 3" key="1">
    <citation type="submission" date="2022-11" db="EMBL/GenBank/DDBJ databases">
        <title>Minimal conservation of predation-associated metabolite biosynthetic gene clusters underscores biosynthetic potential of Myxococcota including descriptions for ten novel species: Archangium lansinium sp. nov., Myxococcus landrumus sp. nov., Nannocystis bai.</title>
        <authorList>
            <person name="Ahearne A."/>
            <person name="Stevens C."/>
            <person name="Dowd S."/>
        </authorList>
    </citation>
    <scope>NUCLEOTIDE SEQUENCE [LARGE SCALE GENOMIC DNA]</scope>
    <source>
        <strain evidence="2 3">NCELM</strain>
    </source>
</reference>
<dbReference type="EMBL" id="JAQNDN010000001">
    <property type="protein sequence ID" value="MDC0666557.1"/>
    <property type="molecule type" value="Genomic_DNA"/>
</dbReference>
<dbReference type="Gene3D" id="3.40.50.720">
    <property type="entry name" value="NAD(P)-binding Rossmann-like Domain"/>
    <property type="match status" value="1"/>
</dbReference>
<dbReference type="Proteomes" id="UP001217838">
    <property type="component" value="Unassembled WGS sequence"/>
</dbReference>
<name>A0ABT5AXH7_9BACT</name>
<gene>
    <name evidence="2" type="ORF">POL58_02375</name>
</gene>
<organism evidence="2 3">
    <name type="scientific">Nannocystis radixulma</name>
    <dbReference type="NCBI Taxonomy" id="2995305"/>
    <lineage>
        <taxon>Bacteria</taxon>
        <taxon>Pseudomonadati</taxon>
        <taxon>Myxococcota</taxon>
        <taxon>Polyangia</taxon>
        <taxon>Nannocystales</taxon>
        <taxon>Nannocystaceae</taxon>
        <taxon>Nannocystis</taxon>
    </lineage>
</organism>
<sequence length="229" mass="24577">MQQTATRRVVILGATGAVGGQALAELVRSPAIAGVTSLGRRVVADAPAAAKLTQHAVDLEDAGSYEQLLAGHHAAICTLGVGQPTKVSREELWKIDVDYVLAFASACREQGVSSFALLGAVGADAGSRSYYLKMKGELEARVIALGFHRTSLFRPSMLLTPQNRYGTGQAILLAVWPKLDWVLAGPLRKFRGITVADLGRAMARDAERDDPGVHVYHWDEFSALARAER</sequence>
<proteinExistence type="predicted"/>
<dbReference type="PANTHER" id="PTHR14097:SF7">
    <property type="entry name" value="OXIDOREDUCTASE HTATIP2"/>
    <property type="match status" value="1"/>
</dbReference>
<dbReference type="PANTHER" id="PTHR14097">
    <property type="entry name" value="OXIDOREDUCTASE HTATIP2"/>
    <property type="match status" value="1"/>
</dbReference>
<evidence type="ECO:0000313" key="3">
    <source>
        <dbReference type="Proteomes" id="UP001217838"/>
    </source>
</evidence>
<accession>A0ABT5AXH7</accession>
<protein>
    <submittedName>
        <fullName evidence="2">NAD(P)H-binding protein</fullName>
    </submittedName>
</protein>
<keyword evidence="3" id="KW-1185">Reference proteome</keyword>
<dbReference type="SUPFAM" id="SSF51735">
    <property type="entry name" value="NAD(P)-binding Rossmann-fold domains"/>
    <property type="match status" value="1"/>
</dbReference>
<feature type="domain" description="NAD(P)-binding" evidence="1">
    <location>
        <begin position="13"/>
        <end position="125"/>
    </location>
</feature>
<evidence type="ECO:0000313" key="2">
    <source>
        <dbReference type="EMBL" id="MDC0666557.1"/>
    </source>
</evidence>
<dbReference type="InterPro" id="IPR036291">
    <property type="entry name" value="NAD(P)-bd_dom_sf"/>
</dbReference>